<evidence type="ECO:0000256" key="7">
    <source>
        <dbReference type="RuleBase" id="RU003797"/>
    </source>
</evidence>
<dbReference type="InterPro" id="IPR020891">
    <property type="entry name" value="UPF0758_CS"/>
</dbReference>
<dbReference type="InterPro" id="IPR037518">
    <property type="entry name" value="MPN"/>
</dbReference>
<dbReference type="InterPro" id="IPR025657">
    <property type="entry name" value="RadC_JAB"/>
</dbReference>
<dbReference type="GO" id="GO:0008237">
    <property type="term" value="F:metallopeptidase activity"/>
    <property type="evidence" value="ECO:0007669"/>
    <property type="project" value="UniProtKB-KW"/>
</dbReference>
<dbReference type="InterPro" id="IPR001405">
    <property type="entry name" value="UPF0758"/>
</dbReference>
<keyword evidence="10" id="KW-1185">Reference proteome</keyword>
<dbReference type="PANTHER" id="PTHR30471:SF3">
    <property type="entry name" value="UPF0758 PROTEIN YEES-RELATED"/>
    <property type="match status" value="1"/>
</dbReference>
<evidence type="ECO:0000313" key="9">
    <source>
        <dbReference type="EMBL" id="RNM29737.1"/>
    </source>
</evidence>
<protein>
    <submittedName>
        <fullName evidence="9">JAB domain-containing protein</fullName>
    </submittedName>
</protein>
<reference evidence="9 10" key="1">
    <citation type="submission" date="2018-11" db="EMBL/GenBank/DDBJ databases">
        <title>Clostridium sp. nov., a member of the family Erysipelotrichaceae isolated from pig faeces.</title>
        <authorList>
            <person name="Chang Y.-H."/>
        </authorList>
    </citation>
    <scope>NUCLEOTIDE SEQUENCE [LARGE SCALE GENOMIC DNA]</scope>
    <source>
        <strain evidence="9 10">YH-panp20</strain>
    </source>
</reference>
<sequence>MCLYIITKLEKCVNPFFCYLLFLLVLEYMKVKDMNEAERPREKALRFGLKSLTDEELLALMLQSGNKKRSVFAIAKEVLEVSNHLSNLFDLSPNRLMQIQGIREVKALQLLASIELCSRAAKARAYSHVIAVPNDIVQWFKLEYAYEKQEHFVAVYLDTKGKIISHHLLFKGTLNESCVHPRDIFKEAFLENACSVLCIHNHPSGDPQPSEADICCTKQIKEVAQVMGIHFLDHIIVGKEGWYSFRQSQYLD</sequence>
<keyword evidence="6" id="KW-0482">Metalloprotease</keyword>
<keyword evidence="5" id="KW-0862">Zinc</keyword>
<dbReference type="InterPro" id="IPR046778">
    <property type="entry name" value="UPF0758_N"/>
</dbReference>
<proteinExistence type="inferred from homology"/>
<feature type="domain" description="MPN" evidence="8">
    <location>
        <begin position="129"/>
        <end position="251"/>
    </location>
</feature>
<dbReference type="PROSITE" id="PS50249">
    <property type="entry name" value="MPN"/>
    <property type="match status" value="1"/>
</dbReference>
<keyword evidence="3" id="KW-0479">Metal-binding</keyword>
<evidence type="ECO:0000259" key="8">
    <source>
        <dbReference type="PROSITE" id="PS50249"/>
    </source>
</evidence>
<dbReference type="Proteomes" id="UP000276568">
    <property type="component" value="Unassembled WGS sequence"/>
</dbReference>
<keyword evidence="2" id="KW-0645">Protease</keyword>
<dbReference type="OrthoDB" id="9804482at2"/>
<evidence type="ECO:0000256" key="1">
    <source>
        <dbReference type="ARBA" id="ARBA00010243"/>
    </source>
</evidence>
<dbReference type="AlphaFoldDB" id="A0A3N0HYJ1"/>
<dbReference type="GO" id="GO:0046872">
    <property type="term" value="F:metal ion binding"/>
    <property type="evidence" value="ECO:0007669"/>
    <property type="project" value="UniProtKB-KW"/>
</dbReference>
<dbReference type="PANTHER" id="PTHR30471">
    <property type="entry name" value="DNA REPAIR PROTEIN RADC"/>
    <property type="match status" value="1"/>
</dbReference>
<dbReference type="Gene3D" id="3.40.140.10">
    <property type="entry name" value="Cytidine Deaminase, domain 2"/>
    <property type="match status" value="1"/>
</dbReference>
<dbReference type="NCBIfam" id="TIGR00608">
    <property type="entry name" value="radc"/>
    <property type="match status" value="1"/>
</dbReference>
<dbReference type="CDD" id="cd08071">
    <property type="entry name" value="MPN_DUF2466"/>
    <property type="match status" value="1"/>
</dbReference>
<dbReference type="PROSITE" id="PS01302">
    <property type="entry name" value="UPF0758"/>
    <property type="match status" value="1"/>
</dbReference>
<dbReference type="Pfam" id="PF04002">
    <property type="entry name" value="RadC"/>
    <property type="match status" value="1"/>
</dbReference>
<name>A0A3N0HYJ1_9FIRM</name>
<evidence type="ECO:0000256" key="3">
    <source>
        <dbReference type="ARBA" id="ARBA00022723"/>
    </source>
</evidence>
<comment type="caution">
    <text evidence="9">The sequence shown here is derived from an EMBL/GenBank/DDBJ whole genome shotgun (WGS) entry which is preliminary data.</text>
</comment>
<accession>A0A3N0HYJ1</accession>
<organism evidence="9 10">
    <name type="scientific">Absicoccus porci</name>
    <dbReference type="NCBI Taxonomy" id="2486576"/>
    <lineage>
        <taxon>Bacteria</taxon>
        <taxon>Bacillati</taxon>
        <taxon>Bacillota</taxon>
        <taxon>Erysipelotrichia</taxon>
        <taxon>Erysipelotrichales</taxon>
        <taxon>Erysipelotrichaceae</taxon>
        <taxon>Absicoccus</taxon>
    </lineage>
</organism>
<dbReference type="GO" id="GO:0006508">
    <property type="term" value="P:proteolysis"/>
    <property type="evidence" value="ECO:0007669"/>
    <property type="project" value="UniProtKB-KW"/>
</dbReference>
<dbReference type="NCBIfam" id="NF000642">
    <property type="entry name" value="PRK00024.1"/>
    <property type="match status" value="1"/>
</dbReference>
<evidence type="ECO:0000313" key="10">
    <source>
        <dbReference type="Proteomes" id="UP000276568"/>
    </source>
</evidence>
<dbReference type="SUPFAM" id="SSF102712">
    <property type="entry name" value="JAB1/MPN domain"/>
    <property type="match status" value="1"/>
</dbReference>
<evidence type="ECO:0000256" key="6">
    <source>
        <dbReference type="ARBA" id="ARBA00023049"/>
    </source>
</evidence>
<keyword evidence="4" id="KW-0378">Hydrolase</keyword>
<evidence type="ECO:0000256" key="5">
    <source>
        <dbReference type="ARBA" id="ARBA00022833"/>
    </source>
</evidence>
<gene>
    <name evidence="9" type="ORF">EDX97_08895</name>
</gene>
<evidence type="ECO:0000256" key="2">
    <source>
        <dbReference type="ARBA" id="ARBA00022670"/>
    </source>
</evidence>
<dbReference type="EMBL" id="RJQC01000003">
    <property type="protein sequence ID" value="RNM29737.1"/>
    <property type="molecule type" value="Genomic_DNA"/>
</dbReference>
<dbReference type="Pfam" id="PF20582">
    <property type="entry name" value="UPF0758_N"/>
    <property type="match status" value="1"/>
</dbReference>
<evidence type="ECO:0000256" key="4">
    <source>
        <dbReference type="ARBA" id="ARBA00022801"/>
    </source>
</evidence>
<comment type="similarity">
    <text evidence="1 7">Belongs to the UPF0758 family.</text>
</comment>